<feature type="region of interest" description="Disordered" evidence="4">
    <location>
        <begin position="69"/>
        <end position="108"/>
    </location>
</feature>
<dbReference type="InterPro" id="IPR003653">
    <property type="entry name" value="Peptidase_C48_C"/>
</dbReference>
<name>A0ABR4FJV2_9EURO</name>
<keyword evidence="2" id="KW-0645">Protease</keyword>
<feature type="compositionally biased region" description="Basic and acidic residues" evidence="4">
    <location>
        <begin position="183"/>
        <end position="199"/>
    </location>
</feature>
<protein>
    <recommendedName>
        <fullName evidence="5">Ubiquitin-like protease family profile domain-containing protein</fullName>
    </recommendedName>
</protein>
<evidence type="ECO:0000259" key="5">
    <source>
        <dbReference type="PROSITE" id="PS50600"/>
    </source>
</evidence>
<comment type="similarity">
    <text evidence="1">Belongs to the peptidase C48 family.</text>
</comment>
<evidence type="ECO:0000256" key="4">
    <source>
        <dbReference type="SAM" id="MobiDB-lite"/>
    </source>
</evidence>
<evidence type="ECO:0000313" key="7">
    <source>
        <dbReference type="Proteomes" id="UP001610563"/>
    </source>
</evidence>
<feature type="region of interest" description="Disordered" evidence="4">
    <location>
        <begin position="147"/>
        <end position="221"/>
    </location>
</feature>
<dbReference type="Gene3D" id="3.40.395.10">
    <property type="entry name" value="Adenoviral Proteinase, Chain A"/>
    <property type="match status" value="1"/>
</dbReference>
<keyword evidence="3" id="KW-0378">Hydrolase</keyword>
<accession>A0ABR4FJV2</accession>
<organism evidence="6 7">
    <name type="scientific">Aspergillus keveii</name>
    <dbReference type="NCBI Taxonomy" id="714993"/>
    <lineage>
        <taxon>Eukaryota</taxon>
        <taxon>Fungi</taxon>
        <taxon>Dikarya</taxon>
        <taxon>Ascomycota</taxon>
        <taxon>Pezizomycotina</taxon>
        <taxon>Eurotiomycetes</taxon>
        <taxon>Eurotiomycetidae</taxon>
        <taxon>Eurotiales</taxon>
        <taxon>Aspergillaceae</taxon>
        <taxon>Aspergillus</taxon>
        <taxon>Aspergillus subgen. Nidulantes</taxon>
    </lineage>
</organism>
<feature type="compositionally biased region" description="Polar residues" evidence="4">
    <location>
        <begin position="98"/>
        <end position="108"/>
    </location>
</feature>
<evidence type="ECO:0000256" key="1">
    <source>
        <dbReference type="ARBA" id="ARBA00005234"/>
    </source>
</evidence>
<dbReference type="InterPro" id="IPR038765">
    <property type="entry name" value="Papain-like_cys_pep_sf"/>
</dbReference>
<proteinExistence type="inferred from homology"/>
<sequence>MSSDNVDVPDQTSGIRDELITLLERVVALIASHTILDLQETPKFRTIIRQLCETAPDVAQAIAGTIQGSNKLGSPARAADAKAVPSKRKPDLDPSYRPSKSTKINSSSCHAESILDVDRREVGGHAAEVDKACRTVTTASENINLDAEVLKRTPESSESGNPMPDLLTESIPPAEKTPAASQIEDRSSPQTEEIHREKVPASAESPDSSRSSIPKSSIMEAPPVQKLIAEAARTLYQLSQHQDGVPKDVHRRILQSFQGSQPEALAASTSNAWSDGSIWVRVLEMGSSRQRQVTIFNMLEYMGAWEWYDGQVRRAQGKILTKKGKQADRRGATMHVLDEMQNTPTNVDGEGRWISGLGMVALNQVEPSQELTGSPISVTKSDRRQQRRHFSVQLSRGQKLSTKLVKNLGFGILFSRKIWEYTKMSMNQLDDLIQSVQADPQHIKLLQILGPQLERLVNIGSPDFRDFLTSLKEEGLILEDEARELQATFPLEDEALPPGKLDAAVDHLVERVKTKVLDQTALSPNDTLAVNGSMELENTILQHLRPGQRLDAWTIFAAMQIFDRPAFVRHDKSIPLDEIIEIKPVKRTRPFRRPLAEWAKKISKYRRLAKDTFGDPVPLVYFCPINHTDSHYTLLEINEREQAIRHYDSLADRDGVGQTRISRLVQEEFGGLKFSYQEAPTPQQSDAWSCGIRVIWNFRCLSNSLPIGGWDTLLDPEPMTQEIIKGLITCVEDNAMERYKRR</sequence>
<evidence type="ECO:0000313" key="6">
    <source>
        <dbReference type="EMBL" id="KAL2783534.1"/>
    </source>
</evidence>
<reference evidence="6 7" key="1">
    <citation type="submission" date="2024-07" db="EMBL/GenBank/DDBJ databases">
        <title>Section-level genome sequencing and comparative genomics of Aspergillus sections Usti and Cavernicolus.</title>
        <authorList>
            <consortium name="Lawrence Berkeley National Laboratory"/>
            <person name="Nybo J.L."/>
            <person name="Vesth T.C."/>
            <person name="Theobald S."/>
            <person name="Frisvad J.C."/>
            <person name="Larsen T.O."/>
            <person name="Kjaerboelling I."/>
            <person name="Rothschild-Mancinelli K."/>
            <person name="Lyhne E.K."/>
            <person name="Kogle M.E."/>
            <person name="Barry K."/>
            <person name="Clum A."/>
            <person name="Na H."/>
            <person name="Ledsgaard L."/>
            <person name="Lin J."/>
            <person name="Lipzen A."/>
            <person name="Kuo A."/>
            <person name="Riley R."/>
            <person name="Mondo S."/>
            <person name="Labutti K."/>
            <person name="Haridas S."/>
            <person name="Pangalinan J."/>
            <person name="Salamov A.A."/>
            <person name="Simmons B.A."/>
            <person name="Magnuson J.K."/>
            <person name="Chen J."/>
            <person name="Drula E."/>
            <person name="Henrissat B."/>
            <person name="Wiebenga A."/>
            <person name="Lubbers R.J."/>
            <person name="Gomes A.C."/>
            <person name="Makela M.R."/>
            <person name="Stajich J."/>
            <person name="Grigoriev I.V."/>
            <person name="Mortensen U.H."/>
            <person name="De Vries R.P."/>
            <person name="Baker S.E."/>
            <person name="Andersen M.R."/>
        </authorList>
    </citation>
    <scope>NUCLEOTIDE SEQUENCE [LARGE SCALE GENOMIC DNA]</scope>
    <source>
        <strain evidence="6 7">CBS 209.92</strain>
    </source>
</reference>
<feature type="domain" description="Ubiquitin-like protease family profile" evidence="5">
    <location>
        <begin position="534"/>
        <end position="701"/>
    </location>
</feature>
<evidence type="ECO:0000256" key="2">
    <source>
        <dbReference type="ARBA" id="ARBA00022670"/>
    </source>
</evidence>
<evidence type="ECO:0000256" key="3">
    <source>
        <dbReference type="ARBA" id="ARBA00022801"/>
    </source>
</evidence>
<dbReference type="Proteomes" id="UP001610563">
    <property type="component" value="Unassembled WGS sequence"/>
</dbReference>
<dbReference type="PROSITE" id="PS50600">
    <property type="entry name" value="ULP_PROTEASE"/>
    <property type="match status" value="1"/>
</dbReference>
<feature type="compositionally biased region" description="Low complexity" evidence="4">
    <location>
        <begin position="200"/>
        <end position="217"/>
    </location>
</feature>
<comment type="caution">
    <text evidence="6">The sequence shown here is derived from an EMBL/GenBank/DDBJ whole genome shotgun (WGS) entry which is preliminary data.</text>
</comment>
<dbReference type="SUPFAM" id="SSF54001">
    <property type="entry name" value="Cysteine proteinases"/>
    <property type="match status" value="1"/>
</dbReference>
<dbReference type="EMBL" id="JBFTWV010000229">
    <property type="protein sequence ID" value="KAL2783534.1"/>
    <property type="molecule type" value="Genomic_DNA"/>
</dbReference>
<dbReference type="Pfam" id="PF02902">
    <property type="entry name" value="Peptidase_C48"/>
    <property type="match status" value="1"/>
</dbReference>
<keyword evidence="7" id="KW-1185">Reference proteome</keyword>
<gene>
    <name evidence="6" type="ORF">BJX66DRAFT_318378</name>
</gene>